<dbReference type="PROSITE" id="PS01108">
    <property type="entry name" value="RIBOSOMAL_L24"/>
    <property type="match status" value="1"/>
</dbReference>
<dbReference type="InterPro" id="IPR005824">
    <property type="entry name" value="KOW"/>
</dbReference>
<dbReference type="InterPro" id="IPR005825">
    <property type="entry name" value="Ribosomal_uL24_CS"/>
</dbReference>
<comment type="function">
    <text evidence="8">One of two assembly initiator proteins, it binds directly to the 5'-end of the 23S rRNA, where it nucleates assembly of the 50S subunit.</text>
</comment>
<dbReference type="EMBL" id="JACPRF010000231">
    <property type="protein sequence ID" value="MBI2876759.1"/>
    <property type="molecule type" value="Genomic_DNA"/>
</dbReference>
<dbReference type="InterPro" id="IPR041988">
    <property type="entry name" value="Ribosomal_uL24_KOW"/>
</dbReference>
<keyword evidence="3 8" id="KW-0694">RNA-binding</keyword>
<comment type="similarity">
    <text evidence="1 8 9">Belongs to the universal ribosomal protein uL24 family.</text>
</comment>
<dbReference type="Pfam" id="PF17136">
    <property type="entry name" value="ribosomal_L24"/>
    <property type="match status" value="1"/>
</dbReference>
<dbReference type="AlphaFoldDB" id="A0A932CP50"/>
<evidence type="ECO:0000256" key="7">
    <source>
        <dbReference type="ARBA" id="ARBA00058688"/>
    </source>
</evidence>
<keyword evidence="2 8" id="KW-0699">rRNA-binding</keyword>
<dbReference type="InterPro" id="IPR008991">
    <property type="entry name" value="Translation_prot_SH3-like_sf"/>
</dbReference>
<reference evidence="11" key="1">
    <citation type="submission" date="2020-07" db="EMBL/GenBank/DDBJ databases">
        <title>Huge and variable diversity of episymbiotic CPR bacteria and DPANN archaea in groundwater ecosystems.</title>
        <authorList>
            <person name="He C.Y."/>
            <person name="Keren R."/>
            <person name="Whittaker M."/>
            <person name="Farag I.F."/>
            <person name="Doudna J."/>
            <person name="Cate J.H.D."/>
            <person name="Banfield J.F."/>
        </authorList>
    </citation>
    <scope>NUCLEOTIDE SEQUENCE</scope>
    <source>
        <strain evidence="11">NC_groundwater_672_Ag_B-0.1um_62_36</strain>
    </source>
</reference>
<name>A0A932CP50_UNCTE</name>
<evidence type="ECO:0000256" key="4">
    <source>
        <dbReference type="ARBA" id="ARBA00022980"/>
    </source>
</evidence>
<evidence type="ECO:0000256" key="2">
    <source>
        <dbReference type="ARBA" id="ARBA00022730"/>
    </source>
</evidence>
<accession>A0A932CP50</accession>
<dbReference type="InterPro" id="IPR057264">
    <property type="entry name" value="Ribosomal_uL24_C"/>
</dbReference>
<dbReference type="SUPFAM" id="SSF50104">
    <property type="entry name" value="Translation proteins SH3-like domain"/>
    <property type="match status" value="1"/>
</dbReference>
<evidence type="ECO:0000256" key="9">
    <source>
        <dbReference type="RuleBase" id="RU003477"/>
    </source>
</evidence>
<evidence type="ECO:0000256" key="5">
    <source>
        <dbReference type="ARBA" id="ARBA00023274"/>
    </source>
</evidence>
<dbReference type="GO" id="GO:0003735">
    <property type="term" value="F:structural constituent of ribosome"/>
    <property type="evidence" value="ECO:0007669"/>
    <property type="project" value="InterPro"/>
</dbReference>
<dbReference type="Pfam" id="PF00467">
    <property type="entry name" value="KOW"/>
    <property type="match status" value="1"/>
</dbReference>
<dbReference type="GO" id="GO:1990904">
    <property type="term" value="C:ribonucleoprotein complex"/>
    <property type="evidence" value="ECO:0007669"/>
    <property type="project" value="UniProtKB-KW"/>
</dbReference>
<dbReference type="InterPro" id="IPR014722">
    <property type="entry name" value="Rib_uL2_dom2"/>
</dbReference>
<dbReference type="GO" id="GO:0005840">
    <property type="term" value="C:ribosome"/>
    <property type="evidence" value="ECO:0007669"/>
    <property type="project" value="UniProtKB-KW"/>
</dbReference>
<evidence type="ECO:0000256" key="8">
    <source>
        <dbReference type="HAMAP-Rule" id="MF_01326"/>
    </source>
</evidence>
<dbReference type="GO" id="GO:0006412">
    <property type="term" value="P:translation"/>
    <property type="evidence" value="ECO:0007669"/>
    <property type="project" value="UniProtKB-UniRule"/>
</dbReference>
<comment type="function">
    <text evidence="7 8">One of the proteins that surrounds the polypeptide exit tunnel on the outside of the subunit.</text>
</comment>
<dbReference type="GO" id="GO:0019843">
    <property type="term" value="F:rRNA binding"/>
    <property type="evidence" value="ECO:0007669"/>
    <property type="project" value="UniProtKB-UniRule"/>
</dbReference>
<evidence type="ECO:0000313" key="11">
    <source>
        <dbReference type="EMBL" id="MBI2876759.1"/>
    </source>
</evidence>
<dbReference type="NCBIfam" id="TIGR01079">
    <property type="entry name" value="rplX_bact"/>
    <property type="match status" value="1"/>
</dbReference>
<dbReference type="HAMAP" id="MF_01326_B">
    <property type="entry name" value="Ribosomal_uL24_B"/>
    <property type="match status" value="1"/>
</dbReference>
<feature type="domain" description="KOW" evidence="10">
    <location>
        <begin position="13"/>
        <end position="40"/>
    </location>
</feature>
<dbReference type="InterPro" id="IPR003256">
    <property type="entry name" value="Ribosomal_uL24"/>
</dbReference>
<dbReference type="Proteomes" id="UP000769766">
    <property type="component" value="Unassembled WGS sequence"/>
</dbReference>
<sequence length="116" mass="12920">MGAAKLNVKVKLNVKKDDLVEVIAGKDKGKRGKVLHVFPEKSRLLVEKVNQVKKHMRPSRMGQQGGIIEKEGKLHLSNVMVVCTRCNEPVRVGHQVNPEGKKVRTCKKCGEALDRS</sequence>
<dbReference type="SMART" id="SM00739">
    <property type="entry name" value="KOW"/>
    <property type="match status" value="1"/>
</dbReference>
<dbReference type="CDD" id="cd06089">
    <property type="entry name" value="KOW_RPL26"/>
    <property type="match status" value="1"/>
</dbReference>
<keyword evidence="5 8" id="KW-0687">Ribonucleoprotein</keyword>
<dbReference type="FunFam" id="2.30.30.30:FF:000004">
    <property type="entry name" value="50S ribosomal protein L24"/>
    <property type="match status" value="1"/>
</dbReference>
<dbReference type="Gene3D" id="2.30.30.30">
    <property type="match status" value="1"/>
</dbReference>
<comment type="subunit">
    <text evidence="8">Part of the 50S ribosomal subunit.</text>
</comment>
<gene>
    <name evidence="8" type="primary">rplX</name>
    <name evidence="11" type="ORF">HYY20_07750</name>
</gene>
<proteinExistence type="inferred from homology"/>
<comment type="caution">
    <text evidence="11">The sequence shown here is derived from an EMBL/GenBank/DDBJ whole genome shotgun (WGS) entry which is preliminary data.</text>
</comment>
<keyword evidence="4 8" id="KW-0689">Ribosomal protein</keyword>
<organism evidence="11 12">
    <name type="scientific">Tectimicrobiota bacterium</name>
    <dbReference type="NCBI Taxonomy" id="2528274"/>
    <lineage>
        <taxon>Bacteria</taxon>
        <taxon>Pseudomonadati</taxon>
        <taxon>Nitrospinota/Tectimicrobiota group</taxon>
        <taxon>Candidatus Tectimicrobiota</taxon>
    </lineage>
</organism>
<evidence type="ECO:0000256" key="6">
    <source>
        <dbReference type="ARBA" id="ARBA00035206"/>
    </source>
</evidence>
<evidence type="ECO:0000256" key="3">
    <source>
        <dbReference type="ARBA" id="ARBA00022884"/>
    </source>
</evidence>
<evidence type="ECO:0000313" key="12">
    <source>
        <dbReference type="Proteomes" id="UP000769766"/>
    </source>
</evidence>
<evidence type="ECO:0000259" key="10">
    <source>
        <dbReference type="SMART" id="SM00739"/>
    </source>
</evidence>
<dbReference type="PANTHER" id="PTHR12903">
    <property type="entry name" value="MITOCHONDRIAL RIBOSOMAL PROTEIN L24"/>
    <property type="match status" value="1"/>
</dbReference>
<evidence type="ECO:0000256" key="1">
    <source>
        <dbReference type="ARBA" id="ARBA00010618"/>
    </source>
</evidence>
<protein>
    <recommendedName>
        <fullName evidence="6 8">Large ribosomal subunit protein uL24</fullName>
    </recommendedName>
</protein>